<dbReference type="AlphaFoldDB" id="W2HKV7"/>
<dbReference type="Proteomes" id="UP000054423">
    <property type="component" value="Unassembled WGS sequence"/>
</dbReference>
<dbReference type="EMBL" id="KI677468">
    <property type="protein sequence ID" value="ETM02203.1"/>
    <property type="molecule type" value="Genomic_DNA"/>
</dbReference>
<evidence type="ECO:0000313" key="4">
    <source>
        <dbReference type="Proteomes" id="UP000053864"/>
    </source>
</evidence>
<reference evidence="1" key="2">
    <citation type="submission" date="2013-11" db="EMBL/GenBank/DDBJ databases">
        <title>The Genome Sequence of Phytophthora parasitica CJ02B3.</title>
        <authorList>
            <consortium name="The Broad Institute Genomics Platform"/>
            <person name="Russ C."/>
            <person name="Tyler B."/>
            <person name="Panabieres F."/>
            <person name="Shan W."/>
            <person name="Tripathy S."/>
            <person name="Grunwald N."/>
            <person name="Machado M."/>
            <person name="Johnson C.S."/>
            <person name="Arredondo F."/>
            <person name="Hong C."/>
            <person name="Coffey M."/>
            <person name="Young S.K."/>
            <person name="Zeng Q."/>
            <person name="Gargeya S."/>
            <person name="Fitzgerald M."/>
            <person name="Abouelleil A."/>
            <person name="Alvarado L."/>
            <person name="Chapman S.B."/>
            <person name="Gainer-Dewar J."/>
            <person name="Goldberg J."/>
            <person name="Griggs A."/>
            <person name="Gujja S."/>
            <person name="Hansen M."/>
            <person name="Howarth C."/>
            <person name="Imamovic A."/>
            <person name="Ireland A."/>
            <person name="Larimer J."/>
            <person name="McCowan C."/>
            <person name="Murphy C."/>
            <person name="Pearson M."/>
            <person name="Poon T.W."/>
            <person name="Priest M."/>
            <person name="Roberts A."/>
            <person name="Saif S."/>
            <person name="Shea T."/>
            <person name="Sykes S."/>
            <person name="Wortman J."/>
            <person name="Nusbaum C."/>
            <person name="Birren B."/>
        </authorList>
    </citation>
    <scope>NUCLEOTIDE SEQUENCE [LARGE SCALE GENOMIC DNA]</scope>
    <source>
        <strain evidence="1">CJ02B3</strain>
    </source>
</reference>
<dbReference type="SUPFAM" id="SSF46689">
    <property type="entry name" value="Homeodomain-like"/>
    <property type="match status" value="1"/>
</dbReference>
<dbReference type="OrthoDB" id="122966at2759"/>
<reference evidence="3" key="1">
    <citation type="submission" date="2013-11" db="EMBL/GenBank/DDBJ databases">
        <title>The Genome Sequence of Phytophthora parasitica CHvinca01.</title>
        <authorList>
            <consortium name="The Broad Institute Genomics Platform"/>
            <person name="Russ C."/>
            <person name="Tyler B."/>
            <person name="Panabieres F."/>
            <person name="Shan W."/>
            <person name="Tripathy S."/>
            <person name="Grunwald N."/>
            <person name="Machado M."/>
            <person name="Johnson C.S."/>
            <person name="Arredondo F."/>
            <person name="Hong C."/>
            <person name="Coffey M."/>
            <person name="Young S.K."/>
            <person name="Zeng Q."/>
            <person name="Gargeya S."/>
            <person name="Fitzgerald M."/>
            <person name="Abouelleil A."/>
            <person name="Alvarado L."/>
            <person name="Chapman S.B."/>
            <person name="Gainer-Dewar J."/>
            <person name="Goldberg J."/>
            <person name="Griggs A."/>
            <person name="Gujja S."/>
            <person name="Hansen M."/>
            <person name="Howarth C."/>
            <person name="Imamovic A."/>
            <person name="Ireland A."/>
            <person name="Larimer J."/>
            <person name="McCowan C."/>
            <person name="Murphy C."/>
            <person name="Pearson M."/>
            <person name="Poon T.W."/>
            <person name="Priest M."/>
            <person name="Roberts A."/>
            <person name="Saif S."/>
            <person name="Shea T."/>
            <person name="Sykes S."/>
            <person name="Wortman J."/>
            <person name="Nusbaum C."/>
            <person name="Birren B."/>
        </authorList>
    </citation>
    <scope>NUCLEOTIDE SEQUENCE [LARGE SCALE GENOMIC DNA]</scope>
    <source>
        <strain evidence="3">CHvinca01</strain>
    </source>
</reference>
<reference evidence="2 4" key="3">
    <citation type="submission" date="2013-11" db="EMBL/GenBank/DDBJ databases">
        <title>The Genome Sequence of Phytophthora parasitica CJ05E6.</title>
        <authorList>
            <consortium name="The Broad Institute Genomics Platform"/>
            <person name="Russ C."/>
            <person name="Tyler B."/>
            <person name="Panabieres F."/>
            <person name="Shan W."/>
            <person name="Tripathy S."/>
            <person name="Grunwald N."/>
            <person name="Machado M."/>
            <person name="Johnson C.S."/>
            <person name="Arredondo F."/>
            <person name="Hong C."/>
            <person name="Coffey M."/>
            <person name="Young S.K."/>
            <person name="Zeng Q."/>
            <person name="Gargeya S."/>
            <person name="Fitzgerald M."/>
            <person name="Abouelleil A."/>
            <person name="Alvarado L."/>
            <person name="Chapman S.B."/>
            <person name="Gainer-Dewar J."/>
            <person name="Goldberg J."/>
            <person name="Griggs A."/>
            <person name="Gujja S."/>
            <person name="Hansen M."/>
            <person name="Howarth C."/>
            <person name="Imamovic A."/>
            <person name="Ireland A."/>
            <person name="Larimer J."/>
            <person name="McCowan C."/>
            <person name="Murphy C."/>
            <person name="Pearson M."/>
            <person name="Poon T.W."/>
            <person name="Priest M."/>
            <person name="Roberts A."/>
            <person name="Saif S."/>
            <person name="Shea T."/>
            <person name="Sykes S."/>
            <person name="Wortman J."/>
            <person name="Nusbaum C."/>
            <person name="Birren B."/>
        </authorList>
    </citation>
    <scope>NUCLEOTIDE SEQUENCE [LARGE SCALE GENOMIC DNA]</scope>
    <source>
        <strain evidence="2 4">CJ05E6</strain>
    </source>
</reference>
<dbReference type="EMBL" id="KI670675">
    <property type="protein sequence ID" value="ETL49158.1"/>
    <property type="molecule type" value="Genomic_DNA"/>
</dbReference>
<protein>
    <recommendedName>
        <fullName evidence="5">Resolvase HTH domain-containing protein</fullName>
    </recommendedName>
</protein>
<sequence length="102" mass="11678">MESEAEELRERCEYHRERRHSQGDEERQRVLTAYESGDDWLTVAKYNNMSRAAAYRLYKTGDPSPPARGGTPASVVKCTEEIISTMEAYLEEDCTLTLSQLV</sequence>
<name>W2HKV7_PHYNI</name>
<organism evidence="1">
    <name type="scientific">Phytophthora nicotianae</name>
    <name type="common">Potato buckeye rot agent</name>
    <name type="synonym">Phytophthora parasitica</name>
    <dbReference type="NCBI Taxonomy" id="4792"/>
    <lineage>
        <taxon>Eukaryota</taxon>
        <taxon>Sar</taxon>
        <taxon>Stramenopiles</taxon>
        <taxon>Oomycota</taxon>
        <taxon>Peronosporomycetes</taxon>
        <taxon>Peronosporales</taxon>
        <taxon>Peronosporaceae</taxon>
        <taxon>Phytophthora</taxon>
    </lineage>
</organism>
<proteinExistence type="predicted"/>
<evidence type="ECO:0008006" key="5">
    <source>
        <dbReference type="Google" id="ProtNLM"/>
    </source>
</evidence>
<evidence type="ECO:0000313" key="1">
    <source>
        <dbReference type="EMBL" id="ETK95769.1"/>
    </source>
</evidence>
<evidence type="ECO:0000313" key="3">
    <source>
        <dbReference type="EMBL" id="ETM02203.1"/>
    </source>
</evidence>
<dbReference type="Proteomes" id="UP000053864">
    <property type="component" value="Unassembled WGS sequence"/>
</dbReference>
<gene>
    <name evidence="1" type="ORF">L915_01333</name>
    <name evidence="2" type="ORF">L916_01308</name>
    <name evidence="3" type="ORF">L917_01289</name>
</gene>
<dbReference type="InterPro" id="IPR009057">
    <property type="entry name" value="Homeodomain-like_sf"/>
</dbReference>
<evidence type="ECO:0000313" key="2">
    <source>
        <dbReference type="EMBL" id="ETL49158.1"/>
    </source>
</evidence>
<dbReference type="Proteomes" id="UP000053236">
    <property type="component" value="Unassembled WGS sequence"/>
</dbReference>
<accession>W2HKV7</accession>
<dbReference type="EMBL" id="KI684206">
    <property type="protein sequence ID" value="ETK95769.1"/>
    <property type="molecule type" value="Genomic_DNA"/>
</dbReference>